<evidence type="ECO:0000313" key="1">
    <source>
        <dbReference type="EMBL" id="ALV82342.1"/>
    </source>
</evidence>
<sequence length="82" mass="8904">MSMILPAEKELRAVLARFAQARIDHDVRPSGSTSRLLEDATYTLCVMTGARTAEQALRTADELLAQFAERTAAPVEDEALAA</sequence>
<dbReference type="InterPro" id="IPR033457">
    <property type="entry name" value="DUF5133"/>
</dbReference>
<evidence type="ECO:0008006" key="2">
    <source>
        <dbReference type="Google" id="ProtNLM"/>
    </source>
</evidence>
<dbReference type="Pfam" id="PF17196">
    <property type="entry name" value="DUF5133"/>
    <property type="match status" value="1"/>
</dbReference>
<accession>A0A0U3THE4</accession>
<organism evidence="1">
    <name type="scientific">Streptomyces rochei</name>
    <name type="common">Streptomyces parvullus</name>
    <dbReference type="NCBI Taxonomy" id="1928"/>
    <lineage>
        <taxon>Bacteria</taxon>
        <taxon>Bacillati</taxon>
        <taxon>Actinomycetota</taxon>
        <taxon>Actinomycetes</taxon>
        <taxon>Kitasatosporales</taxon>
        <taxon>Streptomycetaceae</taxon>
        <taxon>Streptomyces</taxon>
        <taxon>Streptomyces rochei group</taxon>
    </lineage>
</organism>
<protein>
    <recommendedName>
        <fullName evidence="2">DUF5133 domain-containing protein</fullName>
    </recommendedName>
</protein>
<proteinExistence type="predicted"/>
<name>A0A0U3THE4_STRRO</name>
<dbReference type="EMBL" id="KT362046">
    <property type="protein sequence ID" value="ALV82342.1"/>
    <property type="molecule type" value="Genomic_DNA"/>
</dbReference>
<reference evidence="1" key="1">
    <citation type="submission" date="2015-08" db="EMBL/GenBank/DDBJ databases">
        <title>Discovery of a novel antibiotic invisible to genome mining, by efficient functional screening of genomic libraries.</title>
        <authorList>
            <person name="Xu M."/>
            <person name="Wang Y."/>
            <person name="Liu M."/>
            <person name="Zhao Z."/>
            <person name="Xu L."/>
            <person name="Chen X."/>
            <person name="Gao G."/>
            <person name="Han D."/>
            <person name="Liu L."/>
            <person name="Huang S."/>
            <person name="He X."/>
            <person name="Lin S."/>
            <person name="Kang Q."/>
            <person name="Ou H."/>
            <person name="Zhou H."/>
            <person name="Pang X."/>
            <person name="Deng Z."/>
            <person name="Tao M."/>
        </authorList>
    </citation>
    <scope>NUCLEOTIDE SEQUENCE</scope>
    <source>
        <strain evidence="1">Sal35</strain>
    </source>
</reference>
<dbReference type="AlphaFoldDB" id="A0A0U3THE4"/>